<sequence>MSYKNKLRKSILWFGLVLEDLISAKVCHLSNKKEAQKFPVLLLNQVNTHNTLFIASVIISSKL</sequence>
<dbReference type="AlphaFoldDB" id="A0A7X2J1P3"/>
<evidence type="ECO:0000313" key="2">
    <source>
        <dbReference type="Proteomes" id="UP000448867"/>
    </source>
</evidence>
<evidence type="ECO:0000313" key="1">
    <source>
        <dbReference type="EMBL" id="MRX73689.1"/>
    </source>
</evidence>
<organism evidence="1 2">
    <name type="scientific">Metabacillus lacus</name>
    <dbReference type="NCBI Taxonomy" id="1983721"/>
    <lineage>
        <taxon>Bacteria</taxon>
        <taxon>Bacillati</taxon>
        <taxon>Bacillota</taxon>
        <taxon>Bacilli</taxon>
        <taxon>Bacillales</taxon>
        <taxon>Bacillaceae</taxon>
        <taxon>Metabacillus</taxon>
    </lineage>
</organism>
<reference evidence="1 2" key="1">
    <citation type="submission" date="2019-11" db="EMBL/GenBank/DDBJ databases">
        <title>Bacillus lacus genome.</title>
        <authorList>
            <person name="Allen C.J."/>
            <person name="Newman J.D."/>
        </authorList>
    </citation>
    <scope>NUCLEOTIDE SEQUENCE [LARGE SCALE GENOMIC DNA]</scope>
    <source>
        <strain evidence="1 2">KCTC 33946</strain>
    </source>
</reference>
<accession>A0A7X2J1P3</accession>
<comment type="caution">
    <text evidence="1">The sequence shown here is derived from an EMBL/GenBank/DDBJ whole genome shotgun (WGS) entry which is preliminary data.</text>
</comment>
<keyword evidence="2" id="KW-1185">Reference proteome</keyword>
<protein>
    <submittedName>
        <fullName evidence="1">Uncharacterized protein</fullName>
    </submittedName>
</protein>
<dbReference type="EMBL" id="WKKI01000042">
    <property type="protein sequence ID" value="MRX73689.1"/>
    <property type="molecule type" value="Genomic_DNA"/>
</dbReference>
<dbReference type="Proteomes" id="UP000448867">
    <property type="component" value="Unassembled WGS sequence"/>
</dbReference>
<gene>
    <name evidence="1" type="ORF">GJU40_16230</name>
</gene>
<dbReference type="RefSeq" id="WP_170289440.1">
    <property type="nucleotide sequence ID" value="NZ_WKKI01000042.1"/>
</dbReference>
<proteinExistence type="predicted"/>
<name>A0A7X2J1P3_9BACI</name>